<dbReference type="OrthoDB" id="25620at2759"/>
<evidence type="ECO:0000256" key="1">
    <source>
        <dbReference type="SAM" id="MobiDB-lite"/>
    </source>
</evidence>
<protein>
    <recommendedName>
        <fullName evidence="4">G domain-containing protein</fullName>
    </recommendedName>
</protein>
<dbReference type="SUPFAM" id="SSF52540">
    <property type="entry name" value="P-loop containing nucleoside triphosphate hydrolases"/>
    <property type="match status" value="1"/>
</dbReference>
<evidence type="ECO:0000313" key="2">
    <source>
        <dbReference type="EnsemblMetazoa" id="G34916.1:cds"/>
    </source>
</evidence>
<sequence length="345" mass="39701">MGTPWSTLGNNEELNREKNELQDKQIRMQSQIEELNREKKELQEKLIAEKKENKELRDQNKELRENRVSLESPWRELKYKGFTDDAKSHLYEDIESVVLPDKCEAINLIVMGDTGSGKSSFVNTLKTVFRDNDHIANVAPSYGTNFPSTTRRLHEITLKSFDSGQKLMINDCRGIPKDVTERDICESDLKNTINGHIKKNYEFKADRAIQKNDGLYRENPTISEKMHCVLFVVNADMLDIERTYLTLKNIQGYLHDNNDIPLQIILTKMDKLDLCGLSDCSGIFYSRHASKKMQLAKTIFGVKGNQIQPIANYVDETRRSNIKDILALQAILNILQEAVTYIENI</sequence>
<evidence type="ECO:0000313" key="3">
    <source>
        <dbReference type="Proteomes" id="UP000005408"/>
    </source>
</evidence>
<proteinExistence type="predicted"/>
<feature type="region of interest" description="Disordered" evidence="1">
    <location>
        <begin position="1"/>
        <end position="23"/>
    </location>
</feature>
<dbReference type="AlphaFoldDB" id="A0A8W8MQW0"/>
<feature type="compositionally biased region" description="Basic and acidic residues" evidence="1">
    <location>
        <begin position="13"/>
        <end position="23"/>
    </location>
</feature>
<dbReference type="Pfam" id="PF05049">
    <property type="entry name" value="IIGP"/>
    <property type="match status" value="1"/>
</dbReference>
<dbReference type="OMA" id="DVENDKC"/>
<dbReference type="PANTHER" id="PTHR14241:SF32">
    <property type="entry name" value="VWFA DOMAIN-CONTAINING PROTEIN-RELATED"/>
    <property type="match status" value="1"/>
</dbReference>
<dbReference type="Gene3D" id="3.40.50.300">
    <property type="entry name" value="P-loop containing nucleotide triphosphate hydrolases"/>
    <property type="match status" value="1"/>
</dbReference>
<dbReference type="Proteomes" id="UP000005408">
    <property type="component" value="Unassembled WGS sequence"/>
</dbReference>
<name>A0A8W8MQW0_MAGGI</name>
<dbReference type="InterPro" id="IPR007743">
    <property type="entry name" value="Immunity-related_GTPase-like"/>
</dbReference>
<accession>A0A8W8MQW0</accession>
<evidence type="ECO:0008006" key="4">
    <source>
        <dbReference type="Google" id="ProtNLM"/>
    </source>
</evidence>
<dbReference type="InterPro" id="IPR027417">
    <property type="entry name" value="P-loop_NTPase"/>
</dbReference>
<dbReference type="PANTHER" id="PTHR14241">
    <property type="entry name" value="INTERFERON-INDUCED PROTEIN 44"/>
    <property type="match status" value="1"/>
</dbReference>
<organism evidence="2 3">
    <name type="scientific">Magallana gigas</name>
    <name type="common">Pacific oyster</name>
    <name type="synonym">Crassostrea gigas</name>
    <dbReference type="NCBI Taxonomy" id="29159"/>
    <lineage>
        <taxon>Eukaryota</taxon>
        <taxon>Metazoa</taxon>
        <taxon>Spiralia</taxon>
        <taxon>Lophotrochozoa</taxon>
        <taxon>Mollusca</taxon>
        <taxon>Bivalvia</taxon>
        <taxon>Autobranchia</taxon>
        <taxon>Pteriomorphia</taxon>
        <taxon>Ostreida</taxon>
        <taxon>Ostreoidea</taxon>
        <taxon>Ostreidae</taxon>
        <taxon>Magallana</taxon>
    </lineage>
</organism>
<dbReference type="CDD" id="cd00882">
    <property type="entry name" value="Ras_like_GTPase"/>
    <property type="match status" value="1"/>
</dbReference>
<keyword evidence="3" id="KW-1185">Reference proteome</keyword>
<reference evidence="2" key="1">
    <citation type="submission" date="2022-08" db="UniProtKB">
        <authorList>
            <consortium name="EnsemblMetazoa"/>
        </authorList>
    </citation>
    <scope>IDENTIFICATION</scope>
    <source>
        <strain evidence="2">05x7-T-G4-1.051#20</strain>
    </source>
</reference>
<dbReference type="EnsemblMetazoa" id="G34916.1">
    <property type="protein sequence ID" value="G34916.1:cds"/>
    <property type="gene ID" value="G34916"/>
</dbReference>
<dbReference type="GO" id="GO:0005525">
    <property type="term" value="F:GTP binding"/>
    <property type="evidence" value="ECO:0007669"/>
    <property type="project" value="InterPro"/>
</dbReference>